<keyword evidence="3" id="KW-1185">Reference proteome</keyword>
<keyword evidence="1" id="KW-0812">Transmembrane</keyword>
<organism evidence="2 3">
    <name type="scientific">Mycolicibacterium hassiacum (strain DSM 44199 / CIP 105218 / JCM 12690 / 3849)</name>
    <name type="common">Mycobacterium hassiacum</name>
    <dbReference type="NCBI Taxonomy" id="1122247"/>
    <lineage>
        <taxon>Bacteria</taxon>
        <taxon>Bacillati</taxon>
        <taxon>Actinomycetota</taxon>
        <taxon>Actinomycetes</taxon>
        <taxon>Mycobacteriales</taxon>
        <taxon>Mycobacteriaceae</taxon>
        <taxon>Mycolicibacterium</taxon>
    </lineage>
</organism>
<evidence type="ECO:0000256" key="1">
    <source>
        <dbReference type="SAM" id="Phobius"/>
    </source>
</evidence>
<dbReference type="AlphaFoldDB" id="K5BGG7"/>
<sequence>MWTVTDMTYQHESISTTGVVLALIFFWFCLLGLLFLLMKERRVGGYVQVTVQGPGFHHATMIPATGPQSVFTAQQMVNYARSLAAAA</sequence>
<reference evidence="2 3" key="1">
    <citation type="journal article" date="2012" name="J. Bacteriol.">
        <title>Genome sequence of Mycobacterium hassiacum DSM 44199, a rare source of heat-stable mycobacterial proteins.</title>
        <authorList>
            <person name="Tiago I."/>
            <person name="Maranha A."/>
            <person name="Mendes V."/>
            <person name="Alarico S."/>
            <person name="Moynihan P.J."/>
            <person name="Clarke A.J."/>
            <person name="Macedo-Ribeiro S."/>
            <person name="Pereira P.J."/>
            <person name="Empadinhas N."/>
        </authorList>
    </citation>
    <scope>NUCLEOTIDE SEQUENCE [LARGE SCALE GENOMIC DNA]</scope>
    <source>
        <strain evidence="3">DSM 44199 / CIP 105218 / JCM 12690 / 3849</strain>
    </source>
</reference>
<dbReference type="EMBL" id="AMRA01000031">
    <property type="protein sequence ID" value="EKF24742.1"/>
    <property type="molecule type" value="Genomic_DNA"/>
</dbReference>
<proteinExistence type="predicted"/>
<keyword evidence="1" id="KW-0472">Membrane</keyword>
<keyword evidence="1" id="KW-1133">Transmembrane helix</keyword>
<dbReference type="PATRIC" id="fig|1122247.3.peg.1186"/>
<comment type="caution">
    <text evidence="2">The sequence shown here is derived from an EMBL/GenBank/DDBJ whole genome shotgun (WGS) entry which is preliminary data.</text>
</comment>
<accession>K5BGG7</accession>
<evidence type="ECO:0000313" key="2">
    <source>
        <dbReference type="EMBL" id="EKF24742.1"/>
    </source>
</evidence>
<protein>
    <submittedName>
        <fullName evidence="2">Putative membrane protein</fullName>
    </submittedName>
</protein>
<feature type="transmembrane region" description="Helical" evidence="1">
    <location>
        <begin position="20"/>
        <end position="38"/>
    </location>
</feature>
<evidence type="ECO:0000313" key="3">
    <source>
        <dbReference type="Proteomes" id="UP000006265"/>
    </source>
</evidence>
<name>K5BGG7_MYCHD</name>
<dbReference type="Proteomes" id="UP000006265">
    <property type="component" value="Unassembled WGS sequence"/>
</dbReference>
<gene>
    <name evidence="2" type="ORF">C731_1233</name>
</gene>